<dbReference type="PANTHER" id="PTHR31672:SF13">
    <property type="entry name" value="F-BOX PROTEIN CPR30-LIKE"/>
    <property type="match status" value="1"/>
</dbReference>
<evidence type="ECO:0000313" key="3">
    <source>
        <dbReference type="Proteomes" id="UP001141552"/>
    </source>
</evidence>
<accession>A0A9Q0FZX4</accession>
<dbReference type="PANTHER" id="PTHR31672">
    <property type="entry name" value="BNACNNG10540D PROTEIN"/>
    <property type="match status" value="1"/>
</dbReference>
<dbReference type="CDD" id="cd22157">
    <property type="entry name" value="F-box_AtFBW1-like"/>
    <property type="match status" value="1"/>
</dbReference>
<dbReference type="SMART" id="SM00256">
    <property type="entry name" value="FBOX"/>
    <property type="match status" value="1"/>
</dbReference>
<dbReference type="InterPro" id="IPR050796">
    <property type="entry name" value="SCF_F-box_component"/>
</dbReference>
<comment type="caution">
    <text evidence="2">The sequence shown here is derived from an EMBL/GenBank/DDBJ whole genome shotgun (WGS) entry which is preliminary data.</text>
</comment>
<evidence type="ECO:0000259" key="1">
    <source>
        <dbReference type="SMART" id="SM00256"/>
    </source>
</evidence>
<dbReference type="InterPro" id="IPR036047">
    <property type="entry name" value="F-box-like_dom_sf"/>
</dbReference>
<organism evidence="2 3">
    <name type="scientific">Turnera subulata</name>
    <dbReference type="NCBI Taxonomy" id="218843"/>
    <lineage>
        <taxon>Eukaryota</taxon>
        <taxon>Viridiplantae</taxon>
        <taxon>Streptophyta</taxon>
        <taxon>Embryophyta</taxon>
        <taxon>Tracheophyta</taxon>
        <taxon>Spermatophyta</taxon>
        <taxon>Magnoliopsida</taxon>
        <taxon>eudicotyledons</taxon>
        <taxon>Gunneridae</taxon>
        <taxon>Pentapetalae</taxon>
        <taxon>rosids</taxon>
        <taxon>fabids</taxon>
        <taxon>Malpighiales</taxon>
        <taxon>Passifloraceae</taxon>
        <taxon>Turnera</taxon>
    </lineage>
</organism>
<dbReference type="OrthoDB" id="1867629at2759"/>
<feature type="domain" description="F-box" evidence="1">
    <location>
        <begin position="8"/>
        <end position="48"/>
    </location>
</feature>
<reference evidence="2" key="2">
    <citation type="journal article" date="2023" name="Plants (Basel)">
        <title>Annotation of the Turnera subulata (Passifloraceae) Draft Genome Reveals the S-Locus Evolved after the Divergence of Turneroideae from Passifloroideae in a Stepwise Manner.</title>
        <authorList>
            <person name="Henning P.M."/>
            <person name="Roalson E.H."/>
            <person name="Mir W."/>
            <person name="McCubbin A.G."/>
            <person name="Shore J.S."/>
        </authorList>
    </citation>
    <scope>NUCLEOTIDE SEQUENCE</scope>
    <source>
        <strain evidence="2">F60SS</strain>
    </source>
</reference>
<dbReference type="Proteomes" id="UP001141552">
    <property type="component" value="Unassembled WGS sequence"/>
</dbReference>
<proteinExistence type="predicted"/>
<dbReference type="AlphaFoldDB" id="A0A9Q0FZX4"/>
<keyword evidence="3" id="KW-1185">Reference proteome</keyword>
<dbReference type="Gene3D" id="1.20.1280.50">
    <property type="match status" value="1"/>
</dbReference>
<name>A0A9Q0FZX4_9ROSI</name>
<dbReference type="InterPro" id="IPR006527">
    <property type="entry name" value="F-box-assoc_dom_typ1"/>
</dbReference>
<dbReference type="InterPro" id="IPR017451">
    <property type="entry name" value="F-box-assoc_interact_dom"/>
</dbReference>
<dbReference type="Pfam" id="PF07734">
    <property type="entry name" value="FBA_1"/>
    <property type="match status" value="1"/>
</dbReference>
<dbReference type="SUPFAM" id="SSF81383">
    <property type="entry name" value="F-box domain"/>
    <property type="match status" value="1"/>
</dbReference>
<sequence>MAGEEHELLQDLIINILSRLPPKSLIKCTSVCKGWRSLILGDPYFAEKHISRYSSSHSHPMLLGKDYNKVMFIDIDQGLLASPHRTTQISMKIEPTERDLSMLKASYLIDSCNGLICFWELGTNTFRLWNPIIRVWAELPKPEGYESRPQKTYTDWLTTKRDCAFGFSPETNDYKIIRLTPRNVEYESALCEIYTLGTDSWRTIEDVPCRLYNTVTCNGSFHWLPSNWVATGLPECVWAFRIGSEQLEPISLPDFNVEEDHSFYLTMIDNCLALSIGHNDGLYVWMMKSYGDGNSWTKCWSVGIPHINFFGSWFLTTELAEDGELLMIYSTGFARLCRCDAGNQNVLESIDQTTDHGHSSQVVTYVPTLISPKYVMKQTLPI</sequence>
<dbReference type="Pfam" id="PF00646">
    <property type="entry name" value="F-box"/>
    <property type="match status" value="1"/>
</dbReference>
<dbReference type="EMBL" id="JAKUCV010002999">
    <property type="protein sequence ID" value="KAJ4840656.1"/>
    <property type="molecule type" value="Genomic_DNA"/>
</dbReference>
<reference evidence="2" key="1">
    <citation type="submission" date="2022-02" db="EMBL/GenBank/DDBJ databases">
        <authorList>
            <person name="Henning P.M."/>
            <person name="McCubbin A.G."/>
            <person name="Shore J.S."/>
        </authorList>
    </citation>
    <scope>NUCLEOTIDE SEQUENCE</scope>
    <source>
        <strain evidence="2">F60SS</strain>
        <tissue evidence="2">Leaves</tissue>
    </source>
</reference>
<dbReference type="InterPro" id="IPR001810">
    <property type="entry name" value="F-box_dom"/>
</dbReference>
<gene>
    <name evidence="2" type="ORF">Tsubulata_023631</name>
</gene>
<evidence type="ECO:0000313" key="2">
    <source>
        <dbReference type="EMBL" id="KAJ4840656.1"/>
    </source>
</evidence>
<dbReference type="NCBIfam" id="TIGR01640">
    <property type="entry name" value="F_box_assoc_1"/>
    <property type="match status" value="1"/>
</dbReference>
<protein>
    <recommendedName>
        <fullName evidence="1">F-box domain-containing protein</fullName>
    </recommendedName>
</protein>